<name>A0A336MES2_CULSO</name>
<dbReference type="GO" id="GO:0015031">
    <property type="term" value="P:protein transport"/>
    <property type="evidence" value="ECO:0007669"/>
    <property type="project" value="TreeGrafter"/>
</dbReference>
<dbReference type="SUPFAM" id="SSF81296">
    <property type="entry name" value="E set domains"/>
    <property type="match status" value="2"/>
</dbReference>
<dbReference type="PANTHER" id="PTHR11188">
    <property type="entry name" value="ARRESTIN DOMAIN CONTAINING PROTEIN"/>
    <property type="match status" value="1"/>
</dbReference>
<dbReference type="OMA" id="PECHIRF"/>
<dbReference type="PANTHER" id="PTHR11188:SF167">
    <property type="entry name" value="ARRESTIN C-TERMINAL-LIKE DOMAIN-CONTAINING PROTEIN-RELATED"/>
    <property type="match status" value="1"/>
</dbReference>
<comment type="similarity">
    <text evidence="1">Belongs to the arrestin family.</text>
</comment>
<evidence type="ECO:0000256" key="2">
    <source>
        <dbReference type="ARBA" id="ARBA00022606"/>
    </source>
</evidence>
<accession>A0A336MES2</accession>
<dbReference type="VEuPathDB" id="VectorBase:CSON000598"/>
<reference evidence="4" key="1">
    <citation type="submission" date="2018-07" db="EMBL/GenBank/DDBJ databases">
        <authorList>
            <person name="Quirk P.G."/>
            <person name="Krulwich T.A."/>
        </authorList>
    </citation>
    <scope>NUCLEOTIDE SEQUENCE</scope>
</reference>
<dbReference type="EMBL" id="UFQT01001095">
    <property type="protein sequence ID" value="SSX28892.1"/>
    <property type="molecule type" value="Genomic_DNA"/>
</dbReference>
<organism evidence="4">
    <name type="scientific">Culicoides sonorensis</name>
    <name type="common">Biting midge</name>
    <dbReference type="NCBI Taxonomy" id="179676"/>
    <lineage>
        <taxon>Eukaryota</taxon>
        <taxon>Metazoa</taxon>
        <taxon>Ecdysozoa</taxon>
        <taxon>Arthropoda</taxon>
        <taxon>Hexapoda</taxon>
        <taxon>Insecta</taxon>
        <taxon>Pterygota</taxon>
        <taxon>Neoptera</taxon>
        <taxon>Endopterygota</taxon>
        <taxon>Diptera</taxon>
        <taxon>Nematocera</taxon>
        <taxon>Chironomoidea</taxon>
        <taxon>Ceratopogonidae</taxon>
        <taxon>Ceratopogoninae</taxon>
        <taxon>Culicoides</taxon>
        <taxon>Monoculicoides</taxon>
    </lineage>
</organism>
<dbReference type="Gene3D" id="2.60.40.640">
    <property type="match status" value="2"/>
</dbReference>
<gene>
    <name evidence="4" type="primary">CSON000598</name>
</gene>
<dbReference type="Pfam" id="PF00339">
    <property type="entry name" value="Arrestin_N"/>
    <property type="match status" value="1"/>
</dbReference>
<dbReference type="InterPro" id="IPR011022">
    <property type="entry name" value="Arrestin_C-like"/>
</dbReference>
<evidence type="ECO:0000313" key="4">
    <source>
        <dbReference type="EMBL" id="SSX28892.1"/>
    </source>
</evidence>
<dbReference type="InterPro" id="IPR050357">
    <property type="entry name" value="Arrestin_domain-protein"/>
</dbReference>
<dbReference type="SMART" id="SM01017">
    <property type="entry name" value="Arrestin_C"/>
    <property type="match status" value="1"/>
</dbReference>
<evidence type="ECO:0000259" key="3">
    <source>
        <dbReference type="SMART" id="SM01017"/>
    </source>
</evidence>
<keyword evidence="2" id="KW-0716">Sensory transduction</keyword>
<feature type="domain" description="Arrestin C-terminal-like" evidence="3">
    <location>
        <begin position="178"/>
        <end position="310"/>
    </location>
</feature>
<evidence type="ECO:0000256" key="1">
    <source>
        <dbReference type="ARBA" id="ARBA00005298"/>
    </source>
</evidence>
<proteinExistence type="inferred from homology"/>
<dbReference type="AlphaFoldDB" id="A0A336MES2"/>
<protein>
    <submittedName>
        <fullName evidence="4">CSON000598 protein</fullName>
    </submittedName>
</protein>
<dbReference type="InterPro" id="IPR011021">
    <property type="entry name" value="Arrestin-like_N"/>
</dbReference>
<dbReference type="InterPro" id="IPR014752">
    <property type="entry name" value="Arrestin-like_C"/>
</dbReference>
<sequence length="434" mass="48720">MALNCNIKFDNNPQGIYYSGQNLSGTVELSVECLIKVKAISLKISGFAYTHWTERENYKVNGKNHTRMVNFHGREDYLNSTTYLIGSPNANQIEILPGVHTYNFACLLPVNLPSSFEGPYGHIRYTVKVTFVQPWKFDQTYKIGFTVLKQLDLNYDNPDLRLPVHAETTKHFCCWPCKTGPLILTVTLPIAGFVPGQTIPISLVIDNQSRETVEEVTFKLKKIVKCFSQTPRVHSREEKGVIVMKRSGGVEKYQKKRYQHSLLIPALPPTNLNMCKIIQISYVLKIKPKVSGMHKESKLSVPIVIGTVPLSPGNIFTMQPILNQQIGYVNNGVELTDETNVPTVLPPNIDMNHPTAPPISPAIICVPSYDDAVKNNSQNLAPPSYEESMYGSVQIEDPEDEHPIGKNSFTPRYPVYHFDNSTNIGLQARTTTEL</sequence>
<dbReference type="GO" id="GO:0005737">
    <property type="term" value="C:cytoplasm"/>
    <property type="evidence" value="ECO:0007669"/>
    <property type="project" value="TreeGrafter"/>
</dbReference>
<dbReference type="InterPro" id="IPR014756">
    <property type="entry name" value="Ig_E-set"/>
</dbReference>
<dbReference type="Pfam" id="PF02752">
    <property type="entry name" value="Arrestin_C"/>
    <property type="match status" value="1"/>
</dbReference>